<keyword evidence="3 6" id="KW-0812">Transmembrane</keyword>
<reference evidence="8" key="2">
    <citation type="journal article" date="2022" name="Microbiol. Resour. Announc.">
        <title>Metagenome Sequencing to Explore Phylogenomics of Terrestrial Cyanobacteria.</title>
        <authorList>
            <person name="Ward R.D."/>
            <person name="Stajich J.E."/>
            <person name="Johansen J.R."/>
            <person name="Huntemann M."/>
            <person name="Clum A."/>
            <person name="Foster B."/>
            <person name="Foster B."/>
            <person name="Roux S."/>
            <person name="Palaniappan K."/>
            <person name="Varghese N."/>
            <person name="Mukherjee S."/>
            <person name="Reddy T.B.K."/>
            <person name="Daum C."/>
            <person name="Copeland A."/>
            <person name="Chen I.A."/>
            <person name="Ivanova N.N."/>
            <person name="Kyrpides N.C."/>
            <person name="Shapiro N."/>
            <person name="Eloe-Fadrosh E.A."/>
            <person name="Pietrasiak N."/>
        </authorList>
    </citation>
    <scope>NUCLEOTIDE SEQUENCE</scope>
    <source>
        <strain evidence="8">HA4357-MV3</strain>
    </source>
</reference>
<dbReference type="PANTHER" id="PTHR34187:SF2">
    <property type="entry name" value="DUF202 DOMAIN-CONTAINING PROTEIN"/>
    <property type="match status" value="1"/>
</dbReference>
<evidence type="ECO:0000313" key="9">
    <source>
        <dbReference type="Proteomes" id="UP000813215"/>
    </source>
</evidence>
<dbReference type="InterPro" id="IPR052053">
    <property type="entry name" value="IM_YidH-like"/>
</dbReference>
<dbReference type="InterPro" id="IPR003807">
    <property type="entry name" value="DUF202"/>
</dbReference>
<evidence type="ECO:0000256" key="1">
    <source>
        <dbReference type="ARBA" id="ARBA00004651"/>
    </source>
</evidence>
<evidence type="ECO:0000256" key="2">
    <source>
        <dbReference type="ARBA" id="ARBA00022475"/>
    </source>
</evidence>
<feature type="domain" description="DUF202" evidence="7">
    <location>
        <begin position="18"/>
        <end position="93"/>
    </location>
</feature>
<dbReference type="AlphaFoldDB" id="A0A9E3H8E0"/>
<feature type="transmembrane region" description="Helical" evidence="6">
    <location>
        <begin position="69"/>
        <end position="91"/>
    </location>
</feature>
<feature type="transmembrane region" description="Helical" evidence="6">
    <location>
        <begin position="30"/>
        <end position="48"/>
    </location>
</feature>
<reference evidence="8" key="1">
    <citation type="submission" date="2021-05" db="EMBL/GenBank/DDBJ databases">
        <authorList>
            <person name="Pietrasiak N."/>
            <person name="Ward R."/>
            <person name="Stajich J.E."/>
            <person name="Kurbessoian T."/>
        </authorList>
    </citation>
    <scope>NUCLEOTIDE SEQUENCE</scope>
    <source>
        <strain evidence="8">HA4357-MV3</strain>
    </source>
</reference>
<name>A0A9E3H8E0_9NOST</name>
<dbReference type="GO" id="GO:0005886">
    <property type="term" value="C:plasma membrane"/>
    <property type="evidence" value="ECO:0007669"/>
    <property type="project" value="UniProtKB-SubCell"/>
</dbReference>
<proteinExistence type="predicted"/>
<evidence type="ECO:0000256" key="3">
    <source>
        <dbReference type="ARBA" id="ARBA00022692"/>
    </source>
</evidence>
<organism evidence="8 9">
    <name type="scientific">Pelatocladus maniniholoensis HA4357-MV3</name>
    <dbReference type="NCBI Taxonomy" id="1117104"/>
    <lineage>
        <taxon>Bacteria</taxon>
        <taxon>Bacillati</taxon>
        <taxon>Cyanobacteriota</taxon>
        <taxon>Cyanophyceae</taxon>
        <taxon>Nostocales</taxon>
        <taxon>Nostocaceae</taxon>
        <taxon>Pelatocladus</taxon>
    </lineage>
</organism>
<dbReference type="Proteomes" id="UP000813215">
    <property type="component" value="Unassembled WGS sequence"/>
</dbReference>
<evidence type="ECO:0000259" key="7">
    <source>
        <dbReference type="Pfam" id="PF02656"/>
    </source>
</evidence>
<keyword evidence="4 6" id="KW-1133">Transmembrane helix</keyword>
<sequence>MSPSQKPTNTTNELAKERNRAAAERTLTSWIQNCLSLIGFGIAFDRIFNALNESISQHNPRIAMQLTHIIGLSAIALGIFLLILAMIGYLIKVKSLEQQEYSHKSTYIVNLSVFVVSVILFGLVTLVAVFTLTPSQ</sequence>
<keyword evidence="5 6" id="KW-0472">Membrane</keyword>
<comment type="caution">
    <text evidence="8">The sequence shown here is derived from an EMBL/GenBank/DDBJ whole genome shotgun (WGS) entry which is preliminary data.</text>
</comment>
<keyword evidence="2" id="KW-1003">Cell membrane</keyword>
<protein>
    <submittedName>
        <fullName evidence="8">DUF202 domain-containing protein</fullName>
    </submittedName>
</protein>
<evidence type="ECO:0000256" key="6">
    <source>
        <dbReference type="SAM" id="Phobius"/>
    </source>
</evidence>
<evidence type="ECO:0000256" key="4">
    <source>
        <dbReference type="ARBA" id="ARBA00022989"/>
    </source>
</evidence>
<evidence type="ECO:0000313" key="8">
    <source>
        <dbReference type="EMBL" id="MBW4432541.1"/>
    </source>
</evidence>
<dbReference type="EMBL" id="JAHHHW010000087">
    <property type="protein sequence ID" value="MBW4432541.1"/>
    <property type="molecule type" value="Genomic_DNA"/>
</dbReference>
<dbReference type="Pfam" id="PF02656">
    <property type="entry name" value="DUF202"/>
    <property type="match status" value="1"/>
</dbReference>
<comment type="subcellular location">
    <subcellularLocation>
        <location evidence="1">Cell membrane</location>
        <topology evidence="1">Multi-pass membrane protein</topology>
    </subcellularLocation>
</comment>
<feature type="transmembrane region" description="Helical" evidence="6">
    <location>
        <begin position="111"/>
        <end position="132"/>
    </location>
</feature>
<dbReference type="PANTHER" id="PTHR34187">
    <property type="entry name" value="FGR18P"/>
    <property type="match status" value="1"/>
</dbReference>
<accession>A0A9E3H8E0</accession>
<gene>
    <name evidence="8" type="ORF">KME28_12610</name>
</gene>
<evidence type="ECO:0000256" key="5">
    <source>
        <dbReference type="ARBA" id="ARBA00023136"/>
    </source>
</evidence>